<keyword evidence="10" id="KW-0449">Lipoprotein</keyword>
<dbReference type="InterPro" id="IPR033121">
    <property type="entry name" value="PEPTIDASE_A1"/>
</dbReference>
<comment type="similarity">
    <text evidence="2 12">Belongs to the peptidase A1 family.</text>
</comment>
<evidence type="ECO:0000256" key="3">
    <source>
        <dbReference type="ARBA" id="ARBA00022475"/>
    </source>
</evidence>
<evidence type="ECO:0000256" key="8">
    <source>
        <dbReference type="ARBA" id="ARBA00023136"/>
    </source>
</evidence>
<feature type="non-terminal residue" evidence="16">
    <location>
        <position position="535"/>
    </location>
</feature>
<dbReference type="GO" id="GO:0004190">
    <property type="term" value="F:aspartic-type endopeptidase activity"/>
    <property type="evidence" value="ECO:0007669"/>
    <property type="project" value="UniProtKB-KW"/>
</dbReference>
<feature type="chain" id="PRO_5041253445" description="Peptidase A1 domain-containing protein" evidence="14">
    <location>
        <begin position="26"/>
        <end position="535"/>
    </location>
</feature>
<evidence type="ECO:0000313" key="16">
    <source>
        <dbReference type="EMBL" id="KAH9308163.1"/>
    </source>
</evidence>
<gene>
    <name evidence="16" type="ORF">KI387_036074</name>
</gene>
<feature type="domain" description="Peptidase A1" evidence="15">
    <location>
        <begin position="103"/>
        <end position="448"/>
    </location>
</feature>
<organism evidence="16 17">
    <name type="scientific">Taxus chinensis</name>
    <name type="common">Chinese yew</name>
    <name type="synonym">Taxus wallichiana var. chinensis</name>
    <dbReference type="NCBI Taxonomy" id="29808"/>
    <lineage>
        <taxon>Eukaryota</taxon>
        <taxon>Viridiplantae</taxon>
        <taxon>Streptophyta</taxon>
        <taxon>Embryophyta</taxon>
        <taxon>Tracheophyta</taxon>
        <taxon>Spermatophyta</taxon>
        <taxon>Pinopsida</taxon>
        <taxon>Pinidae</taxon>
        <taxon>Conifers II</taxon>
        <taxon>Cupressales</taxon>
        <taxon>Taxaceae</taxon>
        <taxon>Taxus</taxon>
    </lineage>
</organism>
<feature type="signal peptide" evidence="14">
    <location>
        <begin position="1"/>
        <end position="25"/>
    </location>
</feature>
<evidence type="ECO:0000256" key="5">
    <source>
        <dbReference type="ARBA" id="ARBA00022729"/>
    </source>
</evidence>
<dbReference type="PANTHER" id="PTHR13683">
    <property type="entry name" value="ASPARTYL PROTEASES"/>
    <property type="match status" value="1"/>
</dbReference>
<evidence type="ECO:0000256" key="12">
    <source>
        <dbReference type="RuleBase" id="RU000454"/>
    </source>
</evidence>
<comment type="subcellular location">
    <subcellularLocation>
        <location evidence="1">Cell membrane</location>
        <topology evidence="1">Lipid-anchor</topology>
    </subcellularLocation>
</comment>
<proteinExistence type="inferred from homology"/>
<keyword evidence="3" id="KW-1003">Cell membrane</keyword>
<dbReference type="PROSITE" id="PS00141">
    <property type="entry name" value="ASP_PROTEASE"/>
    <property type="match status" value="1"/>
</dbReference>
<evidence type="ECO:0000256" key="2">
    <source>
        <dbReference type="ARBA" id="ARBA00007447"/>
    </source>
</evidence>
<evidence type="ECO:0000256" key="4">
    <source>
        <dbReference type="ARBA" id="ARBA00022670"/>
    </source>
</evidence>
<reference evidence="16 17" key="1">
    <citation type="journal article" date="2021" name="Nat. Plants">
        <title>The Taxus genome provides insights into paclitaxel biosynthesis.</title>
        <authorList>
            <person name="Xiong X."/>
            <person name="Gou J."/>
            <person name="Liao Q."/>
            <person name="Li Y."/>
            <person name="Zhou Q."/>
            <person name="Bi G."/>
            <person name="Li C."/>
            <person name="Du R."/>
            <person name="Wang X."/>
            <person name="Sun T."/>
            <person name="Guo L."/>
            <person name="Liang H."/>
            <person name="Lu P."/>
            <person name="Wu Y."/>
            <person name="Zhang Z."/>
            <person name="Ro D.K."/>
            <person name="Shang Y."/>
            <person name="Huang S."/>
            <person name="Yan J."/>
        </authorList>
    </citation>
    <scope>NUCLEOTIDE SEQUENCE [LARGE SCALE GENOMIC DNA]</scope>
    <source>
        <strain evidence="16">Ta-2019</strain>
    </source>
</reference>
<dbReference type="GO" id="GO:0005886">
    <property type="term" value="C:plasma membrane"/>
    <property type="evidence" value="ECO:0007669"/>
    <property type="project" value="UniProtKB-SubCell"/>
</dbReference>
<dbReference type="PRINTS" id="PR00792">
    <property type="entry name" value="PEPSIN"/>
</dbReference>
<evidence type="ECO:0000256" key="1">
    <source>
        <dbReference type="ARBA" id="ARBA00004193"/>
    </source>
</evidence>
<dbReference type="EMBL" id="JAHRHJ020000007">
    <property type="protein sequence ID" value="KAH9308163.1"/>
    <property type="molecule type" value="Genomic_DNA"/>
</dbReference>
<dbReference type="InterPro" id="IPR001461">
    <property type="entry name" value="Aspartic_peptidase_A1"/>
</dbReference>
<dbReference type="FunFam" id="2.40.70.10:FF:000014">
    <property type="entry name" value="Aspartyl protease family protein 1"/>
    <property type="match status" value="1"/>
</dbReference>
<comment type="caution">
    <text evidence="16">The sequence shown here is derived from an EMBL/GenBank/DDBJ whole genome shotgun (WGS) entry which is preliminary data.</text>
</comment>
<protein>
    <recommendedName>
        <fullName evidence="15">Peptidase A1 domain-containing protein</fullName>
    </recommendedName>
</protein>
<feature type="active site" evidence="11">
    <location>
        <position position="329"/>
    </location>
</feature>
<evidence type="ECO:0000313" key="17">
    <source>
        <dbReference type="Proteomes" id="UP000824469"/>
    </source>
</evidence>
<dbReference type="Pfam" id="PF14543">
    <property type="entry name" value="TAXi_N"/>
    <property type="match status" value="1"/>
</dbReference>
<evidence type="ECO:0000256" key="10">
    <source>
        <dbReference type="ARBA" id="ARBA00023288"/>
    </source>
</evidence>
<dbReference type="PANTHER" id="PTHR13683:SF232">
    <property type="entry name" value="OS09G0542100 PROTEIN"/>
    <property type="match status" value="1"/>
</dbReference>
<feature type="active site" evidence="11">
    <location>
        <position position="121"/>
    </location>
</feature>
<dbReference type="FunFam" id="2.40.70.10:FF:000012">
    <property type="entry name" value="Aspartyl protease family protein 1"/>
    <property type="match status" value="1"/>
</dbReference>
<dbReference type="InterPro" id="IPR032799">
    <property type="entry name" value="TAXi_C"/>
</dbReference>
<evidence type="ECO:0000256" key="6">
    <source>
        <dbReference type="ARBA" id="ARBA00022750"/>
    </source>
</evidence>
<dbReference type="GO" id="GO:0006508">
    <property type="term" value="P:proteolysis"/>
    <property type="evidence" value="ECO:0007669"/>
    <property type="project" value="UniProtKB-KW"/>
</dbReference>
<dbReference type="InterPro" id="IPR032861">
    <property type="entry name" value="TAXi_N"/>
</dbReference>
<name>A0AA38KKB1_TAXCH</name>
<dbReference type="InterPro" id="IPR001969">
    <property type="entry name" value="Aspartic_peptidase_AS"/>
</dbReference>
<keyword evidence="8" id="KW-0472">Membrane</keyword>
<dbReference type="Gene3D" id="2.40.70.10">
    <property type="entry name" value="Acid Proteases"/>
    <property type="match status" value="2"/>
</dbReference>
<dbReference type="InterPro" id="IPR021109">
    <property type="entry name" value="Peptidase_aspartic_dom_sf"/>
</dbReference>
<dbReference type="SUPFAM" id="SSF50630">
    <property type="entry name" value="Acid proteases"/>
    <property type="match status" value="1"/>
</dbReference>
<evidence type="ECO:0000256" key="14">
    <source>
        <dbReference type="SAM" id="SignalP"/>
    </source>
</evidence>
<sequence>VFAPLNLIWVVVLFTFIGCFQHSNGQFFTLEMHHKFSEQVKSWMNVKHGMDAEDWPVEGSKEYYKALYHHDNVRHGRSLASYQSLTFWEGNETVRFSRLGFLYYTMLQVGTPNVSLIVALDTGSDLFWVPCDCDQCAPTAGVNYGLDLELQTYSQSASKTSKPVPCASDLCDLQNTCSKSSNQCPYKISYVSENTSSSGTLVEDILYLTPGDGMQNGEVVKAPITFGCGQIQTGSFLDGAAPNGLLGLGLEPISVPTILSKMGLVQNYFSMCFPRNGSLGRFTFGDKGSSDQKKTSFIIDQRHPAYNVGVKEFYVGKKLILTAFQALFDTGTSFTYLADPAYKDLTSNFHLQTPDTPLAVEDSPFEFCYKASGNQSISRAREISLIFNEGNSFPVIQPLVFFRDQISEKLVGYCLAVIKSSSITIIGQNFMSGYELVFDREQLKLGWKEGNCYDMSYGSSQEPSPMVPLQSPGPLAPSSVGNSPRISNSSGLPTRPSISPAALPANPDNGGVHLRSPFLPISFSVLASATILMLI</sequence>
<evidence type="ECO:0000256" key="9">
    <source>
        <dbReference type="ARBA" id="ARBA00023180"/>
    </source>
</evidence>
<keyword evidence="9" id="KW-0325">Glycoprotein</keyword>
<dbReference type="InterPro" id="IPR034164">
    <property type="entry name" value="Pepsin-like_dom"/>
</dbReference>
<dbReference type="Proteomes" id="UP000824469">
    <property type="component" value="Unassembled WGS sequence"/>
</dbReference>
<keyword evidence="7 12" id="KW-0378">Hydrolase</keyword>
<dbReference type="Pfam" id="PF14541">
    <property type="entry name" value="TAXi_C"/>
    <property type="match status" value="1"/>
</dbReference>
<keyword evidence="5 14" id="KW-0732">Signal</keyword>
<keyword evidence="6 12" id="KW-0064">Aspartyl protease</keyword>
<evidence type="ECO:0000256" key="7">
    <source>
        <dbReference type="ARBA" id="ARBA00022801"/>
    </source>
</evidence>
<accession>A0AA38KKB1</accession>
<evidence type="ECO:0000256" key="11">
    <source>
        <dbReference type="PIRSR" id="PIRSR601461-1"/>
    </source>
</evidence>
<dbReference type="PROSITE" id="PS51767">
    <property type="entry name" value="PEPTIDASE_A1"/>
    <property type="match status" value="1"/>
</dbReference>
<dbReference type="OMA" id="MHMAYMA"/>
<feature type="region of interest" description="Disordered" evidence="13">
    <location>
        <begin position="459"/>
        <end position="504"/>
    </location>
</feature>
<keyword evidence="17" id="KW-1185">Reference proteome</keyword>
<dbReference type="CDD" id="cd05471">
    <property type="entry name" value="pepsin_like"/>
    <property type="match status" value="1"/>
</dbReference>
<evidence type="ECO:0000259" key="15">
    <source>
        <dbReference type="PROSITE" id="PS51767"/>
    </source>
</evidence>
<feature type="compositionally biased region" description="Polar residues" evidence="13">
    <location>
        <begin position="479"/>
        <end position="492"/>
    </location>
</feature>
<keyword evidence="4 12" id="KW-0645">Protease</keyword>
<dbReference type="AlphaFoldDB" id="A0AA38KKB1"/>
<evidence type="ECO:0000256" key="13">
    <source>
        <dbReference type="SAM" id="MobiDB-lite"/>
    </source>
</evidence>